<dbReference type="AlphaFoldDB" id="A0AAD7H9G1"/>
<keyword evidence="1" id="KW-0732">Signal</keyword>
<dbReference type="Proteomes" id="UP001215598">
    <property type="component" value="Unassembled WGS sequence"/>
</dbReference>
<sequence>MKCAVLFAVLLAITSQAATTSKSTLSTTQSASTSISRSATSRSSSIGILHSVDYVVRRLDFDNDERSREFAALGIEFLCQFTHLEYRDQSSSSIELRWKPHLDDGEWHSYANKNPQWCWAYCRRPMADGTWCRDLGGRFNLNIVTMDI</sequence>
<keyword evidence="3" id="KW-1185">Reference proteome</keyword>
<dbReference type="EMBL" id="JARKIB010000311">
    <property type="protein sequence ID" value="KAJ7715258.1"/>
    <property type="molecule type" value="Genomic_DNA"/>
</dbReference>
<evidence type="ECO:0000313" key="2">
    <source>
        <dbReference type="EMBL" id="KAJ7715258.1"/>
    </source>
</evidence>
<accession>A0AAD7H9G1</accession>
<name>A0AAD7H9G1_9AGAR</name>
<feature type="signal peptide" evidence="1">
    <location>
        <begin position="1"/>
        <end position="17"/>
    </location>
</feature>
<comment type="caution">
    <text evidence="2">The sequence shown here is derived from an EMBL/GenBank/DDBJ whole genome shotgun (WGS) entry which is preliminary data.</text>
</comment>
<evidence type="ECO:0000256" key="1">
    <source>
        <dbReference type="SAM" id="SignalP"/>
    </source>
</evidence>
<proteinExistence type="predicted"/>
<gene>
    <name evidence="2" type="ORF">B0H16DRAFT_1742083</name>
</gene>
<organism evidence="2 3">
    <name type="scientific">Mycena metata</name>
    <dbReference type="NCBI Taxonomy" id="1033252"/>
    <lineage>
        <taxon>Eukaryota</taxon>
        <taxon>Fungi</taxon>
        <taxon>Dikarya</taxon>
        <taxon>Basidiomycota</taxon>
        <taxon>Agaricomycotina</taxon>
        <taxon>Agaricomycetes</taxon>
        <taxon>Agaricomycetidae</taxon>
        <taxon>Agaricales</taxon>
        <taxon>Marasmiineae</taxon>
        <taxon>Mycenaceae</taxon>
        <taxon>Mycena</taxon>
    </lineage>
</organism>
<protein>
    <submittedName>
        <fullName evidence="2">Uncharacterized protein</fullName>
    </submittedName>
</protein>
<feature type="chain" id="PRO_5042225184" evidence="1">
    <location>
        <begin position="18"/>
        <end position="148"/>
    </location>
</feature>
<evidence type="ECO:0000313" key="3">
    <source>
        <dbReference type="Proteomes" id="UP001215598"/>
    </source>
</evidence>
<reference evidence="2" key="1">
    <citation type="submission" date="2023-03" db="EMBL/GenBank/DDBJ databases">
        <title>Massive genome expansion in bonnet fungi (Mycena s.s.) driven by repeated elements and novel gene families across ecological guilds.</title>
        <authorList>
            <consortium name="Lawrence Berkeley National Laboratory"/>
            <person name="Harder C.B."/>
            <person name="Miyauchi S."/>
            <person name="Viragh M."/>
            <person name="Kuo A."/>
            <person name="Thoen E."/>
            <person name="Andreopoulos B."/>
            <person name="Lu D."/>
            <person name="Skrede I."/>
            <person name="Drula E."/>
            <person name="Henrissat B."/>
            <person name="Morin E."/>
            <person name="Kohler A."/>
            <person name="Barry K."/>
            <person name="LaButti K."/>
            <person name="Morin E."/>
            <person name="Salamov A."/>
            <person name="Lipzen A."/>
            <person name="Mereny Z."/>
            <person name="Hegedus B."/>
            <person name="Baldrian P."/>
            <person name="Stursova M."/>
            <person name="Weitz H."/>
            <person name="Taylor A."/>
            <person name="Grigoriev I.V."/>
            <person name="Nagy L.G."/>
            <person name="Martin F."/>
            <person name="Kauserud H."/>
        </authorList>
    </citation>
    <scope>NUCLEOTIDE SEQUENCE</scope>
    <source>
        <strain evidence="2">CBHHK182m</strain>
    </source>
</reference>